<dbReference type="RefSeq" id="WP_307014154.1">
    <property type="nucleotide sequence ID" value="NZ_JAUSQW010000001.1"/>
</dbReference>
<keyword evidence="1" id="KW-0067">ATP-binding</keyword>
<dbReference type="InterPro" id="IPR011761">
    <property type="entry name" value="ATP-grasp"/>
</dbReference>
<evidence type="ECO:0000256" key="1">
    <source>
        <dbReference type="PROSITE-ProRule" id="PRU00409"/>
    </source>
</evidence>
<accession>A0ABT9N9L3</accession>
<keyword evidence="4" id="KW-1185">Reference proteome</keyword>
<dbReference type="EMBL" id="JAUSQW010000001">
    <property type="protein sequence ID" value="MDP9800387.1"/>
    <property type="molecule type" value="Genomic_DNA"/>
</dbReference>
<dbReference type="InterPro" id="IPR053191">
    <property type="entry name" value="DcsG_Biosynth_Enzyme"/>
</dbReference>
<dbReference type="SUPFAM" id="SSF56059">
    <property type="entry name" value="Glutathione synthetase ATP-binding domain-like"/>
    <property type="match status" value="1"/>
</dbReference>
<dbReference type="PANTHER" id="PTHR39217:SF1">
    <property type="entry name" value="GLUTATHIONE SYNTHETASE"/>
    <property type="match status" value="1"/>
</dbReference>
<gene>
    <name evidence="3" type="ORF">J2S49_000463</name>
</gene>
<dbReference type="Gene3D" id="3.30.1490.20">
    <property type="entry name" value="ATP-grasp fold, A domain"/>
    <property type="match status" value="1"/>
</dbReference>
<evidence type="ECO:0000259" key="2">
    <source>
        <dbReference type="PROSITE" id="PS50975"/>
    </source>
</evidence>
<evidence type="ECO:0000313" key="3">
    <source>
        <dbReference type="EMBL" id="MDP9800387.1"/>
    </source>
</evidence>
<dbReference type="PANTHER" id="PTHR39217">
    <property type="match status" value="1"/>
</dbReference>
<dbReference type="InterPro" id="IPR013815">
    <property type="entry name" value="ATP_grasp_subdomain_1"/>
</dbReference>
<dbReference type="Proteomes" id="UP001235966">
    <property type="component" value="Unassembled WGS sequence"/>
</dbReference>
<protein>
    <recommendedName>
        <fullName evidence="2">ATP-grasp domain-containing protein</fullName>
    </recommendedName>
</protein>
<proteinExistence type="predicted"/>
<organism evidence="3 4">
    <name type="scientific">Arcanobacterium wilhelmae</name>
    <dbReference type="NCBI Taxonomy" id="1803177"/>
    <lineage>
        <taxon>Bacteria</taxon>
        <taxon>Bacillati</taxon>
        <taxon>Actinomycetota</taxon>
        <taxon>Actinomycetes</taxon>
        <taxon>Actinomycetales</taxon>
        <taxon>Actinomycetaceae</taxon>
        <taxon>Arcanobacterium</taxon>
    </lineage>
</organism>
<dbReference type="Gene3D" id="3.30.470.20">
    <property type="entry name" value="ATP-grasp fold, B domain"/>
    <property type="match status" value="1"/>
</dbReference>
<name>A0ABT9N9L3_9ACTO</name>
<comment type="caution">
    <text evidence="3">The sequence shown here is derived from an EMBL/GenBank/DDBJ whole genome shotgun (WGS) entry which is preliminary data.</text>
</comment>
<dbReference type="PROSITE" id="PS50975">
    <property type="entry name" value="ATP_GRASP"/>
    <property type="match status" value="1"/>
</dbReference>
<evidence type="ECO:0000313" key="4">
    <source>
        <dbReference type="Proteomes" id="UP001235966"/>
    </source>
</evidence>
<reference evidence="3 4" key="1">
    <citation type="submission" date="2023-07" db="EMBL/GenBank/DDBJ databases">
        <title>Sequencing the genomes of 1000 actinobacteria strains.</title>
        <authorList>
            <person name="Klenk H.-P."/>
        </authorList>
    </citation>
    <scope>NUCLEOTIDE SEQUENCE [LARGE SCALE GENOMIC DNA]</scope>
    <source>
        <strain evidence="3 4">DSM 102162</strain>
    </source>
</reference>
<keyword evidence="1" id="KW-0547">Nucleotide-binding</keyword>
<sequence>MAAPIVTLATAEEFPHLDSDDQNLPDVLRERGMEPRIAVWNDPSVNWAEAGTVIVRSTRDYARDPKGFIGWAKSLPRVFNSPWAMEWNLDKHYLKGLQEVGLPTIPTTWLEPEQKLSKQQIHSRFPAWGDFVVKPAVSSGGRGTGRYTATDAKSRAEAILHAQYELERGRTVMVQRYLSEIDHSGETSLIYFNGLASHQVEKAAMLHPRYRSAMDSSIADEVVHAAAPSEKYWHWGERIRQALHSELRKFAGHDELLLFNRVDVVQGGPDSPEDFYVMEISLIDGSLYLGSSDEHLDRFANAIQVRVFDR</sequence>
<feature type="domain" description="ATP-grasp" evidence="2">
    <location>
        <begin position="94"/>
        <end position="309"/>
    </location>
</feature>